<comment type="caution">
    <text evidence="1">The sequence shown here is derived from an EMBL/GenBank/DDBJ whole genome shotgun (WGS) entry which is preliminary data.</text>
</comment>
<dbReference type="OrthoDB" id="1873930at2759"/>
<keyword evidence="2" id="KW-1185">Reference proteome</keyword>
<dbReference type="STRING" id="888268.A0A1E5VIX6"/>
<dbReference type="AlphaFoldDB" id="A0A1E5VIX6"/>
<protein>
    <recommendedName>
        <fullName evidence="3">DUF2470 domain-containing protein</fullName>
    </recommendedName>
</protein>
<name>A0A1E5VIX6_9POAL</name>
<gene>
    <name evidence="1" type="ORF">BAE44_0013924</name>
</gene>
<evidence type="ECO:0000313" key="2">
    <source>
        <dbReference type="Proteomes" id="UP000095767"/>
    </source>
</evidence>
<dbReference type="PANTHER" id="PTHR13343">
    <property type="entry name" value="CREG1 PROTEIN"/>
    <property type="match status" value="1"/>
</dbReference>
<accession>A0A1E5VIX6</accession>
<reference evidence="1 2" key="1">
    <citation type="submission" date="2016-09" db="EMBL/GenBank/DDBJ databases">
        <title>The draft genome of Dichanthelium oligosanthes: A C3 panicoid grass species.</title>
        <authorList>
            <person name="Studer A.J."/>
            <person name="Schnable J.C."/>
            <person name="Brutnell T.P."/>
        </authorList>
    </citation>
    <scope>NUCLEOTIDE SEQUENCE [LARGE SCALE GENOMIC DNA]</scope>
    <source>
        <strain evidence="2">cv. Kellogg 1175</strain>
        <tissue evidence="1">Leaf</tissue>
    </source>
</reference>
<evidence type="ECO:0000313" key="1">
    <source>
        <dbReference type="EMBL" id="OEL25056.1"/>
    </source>
</evidence>
<proteinExistence type="predicted"/>
<dbReference type="EMBL" id="LWDX02038349">
    <property type="protein sequence ID" value="OEL25056.1"/>
    <property type="molecule type" value="Genomic_DNA"/>
</dbReference>
<dbReference type="Proteomes" id="UP000095767">
    <property type="component" value="Unassembled WGS sequence"/>
</dbReference>
<dbReference type="InterPro" id="IPR037119">
    <property type="entry name" value="Haem_oxidase_HugZ-like_sf"/>
</dbReference>
<organism evidence="1 2">
    <name type="scientific">Dichanthelium oligosanthes</name>
    <dbReference type="NCBI Taxonomy" id="888268"/>
    <lineage>
        <taxon>Eukaryota</taxon>
        <taxon>Viridiplantae</taxon>
        <taxon>Streptophyta</taxon>
        <taxon>Embryophyta</taxon>
        <taxon>Tracheophyta</taxon>
        <taxon>Spermatophyta</taxon>
        <taxon>Magnoliopsida</taxon>
        <taxon>Liliopsida</taxon>
        <taxon>Poales</taxon>
        <taxon>Poaceae</taxon>
        <taxon>PACMAD clade</taxon>
        <taxon>Panicoideae</taxon>
        <taxon>Panicodae</taxon>
        <taxon>Paniceae</taxon>
        <taxon>Dichantheliinae</taxon>
        <taxon>Dichanthelium</taxon>
    </lineage>
</organism>
<dbReference type="PANTHER" id="PTHR13343:SF28">
    <property type="entry name" value="PENTATRICOPEPTIDE REPEAT (PPR) SUPERFAMILY PROTEIN"/>
    <property type="match status" value="1"/>
</dbReference>
<dbReference type="SUPFAM" id="SSF50475">
    <property type="entry name" value="FMN-binding split barrel"/>
    <property type="match status" value="1"/>
</dbReference>
<dbReference type="Gene3D" id="3.20.180.10">
    <property type="entry name" value="PNP-oxidase-like"/>
    <property type="match status" value="1"/>
</dbReference>
<evidence type="ECO:0008006" key="3">
    <source>
        <dbReference type="Google" id="ProtNLM"/>
    </source>
</evidence>
<sequence>MDELPARGRYHPFEEIPEVAKLDDGEPAHLTDAESARTIVEVNNKATVMISTLVEDGVHERIILPEFPYLTDENGDIYFEVDNEDALLESIMGEDKIAVTTLFTPFPPLFLSFLHEFVSDEPQKDKKESGATFFKVEEAAVIGVDCLGFDLRVCSGTQVQTLRFAFPIKATSEFSAEKQIHELLFPRNTHQEGQSPQARHKS</sequence>